<dbReference type="NCBIfam" id="TIGR00229">
    <property type="entry name" value="sensory_box"/>
    <property type="match status" value="1"/>
</dbReference>
<protein>
    <submittedName>
        <fullName evidence="5">Chloroplast phototropin 2</fullName>
    </submittedName>
</protein>
<sequence length="275" mass="29772">MAFVPGLIPLGVSLARISRNYNDDGSSDMKLHKERGRAIVNKMVKGGANAPITAWSEAKLEKAIRRNSVFRDHANELRIARVGGLISDLKSKEKEVANASTATEPLLEEVDDVEEEGPAVIVPECEADLLLLAAEANSEANLARAAALEQLADNSFDAILITDLAGLIVYSNKAFTTLTGYDQADVIGKSPKLLQGPGTDEKVLARLKQSMQNGRGDYEGSAINYRKNGTPFIMHWRVVPVKVCGQIQAWVAIQREGSQIPSEDLSSARFNLEGS</sequence>
<keyword evidence="1" id="KW-0285">Flavoprotein</keyword>
<keyword evidence="2" id="KW-0288">FMN</keyword>
<evidence type="ECO:0000313" key="5">
    <source>
        <dbReference type="EMBL" id="ARG42301.1"/>
    </source>
</evidence>
<dbReference type="PANTHER" id="PTHR47429:SF2">
    <property type="entry name" value="PROTEIN TWIN LOV 1"/>
    <property type="match status" value="1"/>
</dbReference>
<reference evidence="5" key="1">
    <citation type="journal article" date="2017" name="Front. Microbiol.">
        <title>Enhancement of Non-photochemical Quenching as an Adaptive Strategy under Phosphorus Deprivation in the Dinoflagellate Karlodinium veneficum.</title>
        <authorList>
            <person name="Cui Y."/>
            <person name="Zhang H."/>
            <person name="Lin S."/>
        </authorList>
    </citation>
    <scope>NUCLEOTIDE SEQUENCE</scope>
</reference>
<accession>A0A1W5VME7</accession>
<proteinExistence type="evidence at transcript level"/>
<evidence type="ECO:0000259" key="4">
    <source>
        <dbReference type="PROSITE" id="PS50112"/>
    </source>
</evidence>
<dbReference type="AlphaFoldDB" id="A0A1W5VME7"/>
<dbReference type="GO" id="GO:0005634">
    <property type="term" value="C:nucleus"/>
    <property type="evidence" value="ECO:0007669"/>
    <property type="project" value="TreeGrafter"/>
</dbReference>
<dbReference type="InterPro" id="IPR035965">
    <property type="entry name" value="PAS-like_dom_sf"/>
</dbReference>
<dbReference type="InterPro" id="IPR000014">
    <property type="entry name" value="PAS"/>
</dbReference>
<dbReference type="CDD" id="cd00130">
    <property type="entry name" value="PAS"/>
    <property type="match status" value="1"/>
</dbReference>
<dbReference type="Pfam" id="PF13426">
    <property type="entry name" value="PAS_9"/>
    <property type="match status" value="1"/>
</dbReference>
<feature type="domain" description="PAS" evidence="4">
    <location>
        <begin position="144"/>
        <end position="214"/>
    </location>
</feature>
<dbReference type="SMART" id="SM00091">
    <property type="entry name" value="PAS"/>
    <property type="match status" value="1"/>
</dbReference>
<name>A0A1W5VME7_KARVE</name>
<evidence type="ECO:0000256" key="1">
    <source>
        <dbReference type="ARBA" id="ARBA00022630"/>
    </source>
</evidence>
<organism evidence="5">
    <name type="scientific">Karlodinium veneficum</name>
    <name type="common">Dinoflagellate</name>
    <name type="synonym">Karlodinium micrum</name>
    <dbReference type="NCBI Taxonomy" id="407301"/>
    <lineage>
        <taxon>Eukaryota</taxon>
        <taxon>Sar</taxon>
        <taxon>Alveolata</taxon>
        <taxon>Dinophyceae</taxon>
        <taxon>Gymnodiniales</taxon>
        <taxon>Kareniaceae</taxon>
        <taxon>Karlodinium</taxon>
    </lineage>
</organism>
<evidence type="ECO:0000256" key="3">
    <source>
        <dbReference type="ARBA" id="ARBA00022991"/>
    </source>
</evidence>
<dbReference type="PANTHER" id="PTHR47429">
    <property type="entry name" value="PROTEIN TWIN LOV 1"/>
    <property type="match status" value="1"/>
</dbReference>
<evidence type="ECO:0000256" key="2">
    <source>
        <dbReference type="ARBA" id="ARBA00022643"/>
    </source>
</evidence>
<dbReference type="Gene3D" id="3.30.450.20">
    <property type="entry name" value="PAS domain"/>
    <property type="match status" value="1"/>
</dbReference>
<dbReference type="EMBL" id="KX524138">
    <property type="protein sequence ID" value="ARG42301.1"/>
    <property type="molecule type" value="mRNA"/>
</dbReference>
<keyword evidence="3" id="KW-0157">Chromophore</keyword>
<dbReference type="SUPFAM" id="SSF55785">
    <property type="entry name" value="PYP-like sensor domain (PAS domain)"/>
    <property type="match status" value="1"/>
</dbReference>
<dbReference type="PROSITE" id="PS50112">
    <property type="entry name" value="PAS"/>
    <property type="match status" value="1"/>
</dbReference>